<dbReference type="EMBL" id="CM039172">
    <property type="protein sequence ID" value="KAH9782896.1"/>
    <property type="molecule type" value="Genomic_DNA"/>
</dbReference>
<protein>
    <submittedName>
        <fullName evidence="1">Retrovirus-related pol polyprotein from transposon RE1</fullName>
    </submittedName>
</protein>
<reference evidence="2" key="1">
    <citation type="journal article" date="2023" name="Hortic. Res.">
        <title>A chromosome-level phased genome enabling allele-level studies in sweet orange: a case study on citrus Huanglongbing tolerance.</title>
        <authorList>
            <person name="Wu B."/>
            <person name="Yu Q."/>
            <person name="Deng Z."/>
            <person name="Duan Y."/>
            <person name="Luo F."/>
            <person name="Gmitter F. Jr."/>
        </authorList>
    </citation>
    <scope>NUCLEOTIDE SEQUENCE [LARGE SCALE GENOMIC DNA]</scope>
    <source>
        <strain evidence="2">cv. Valencia</strain>
    </source>
</reference>
<organism evidence="1 2">
    <name type="scientific">Citrus sinensis</name>
    <name type="common">Sweet orange</name>
    <name type="synonym">Citrus aurantium var. sinensis</name>
    <dbReference type="NCBI Taxonomy" id="2711"/>
    <lineage>
        <taxon>Eukaryota</taxon>
        <taxon>Viridiplantae</taxon>
        <taxon>Streptophyta</taxon>
        <taxon>Embryophyta</taxon>
        <taxon>Tracheophyta</taxon>
        <taxon>Spermatophyta</taxon>
        <taxon>Magnoliopsida</taxon>
        <taxon>eudicotyledons</taxon>
        <taxon>Gunneridae</taxon>
        <taxon>Pentapetalae</taxon>
        <taxon>rosids</taxon>
        <taxon>malvids</taxon>
        <taxon>Sapindales</taxon>
        <taxon>Rutaceae</taxon>
        <taxon>Aurantioideae</taxon>
        <taxon>Citrus</taxon>
    </lineage>
</organism>
<comment type="caution">
    <text evidence="1">The sequence shown here is derived from an EMBL/GenBank/DDBJ whole genome shotgun (WGS) entry which is preliminary data.</text>
</comment>
<sequence length="846" mass="95345">MYLSHTRPALAYALSVVSQLIHNPGEQHMKAVMRILRYLKSNPGKGILCSKNGDYSNIEVYTDADWARQNFMIWKSQVLPSIRGNNLESLINGAKLVPTKFLVQVEEDQTVTTVENPEYIQWLRQDQLLLSWLLSTMTESVLSIVVQYTTSFEEVYEAMNVVEAKEEPILAVVEIGQPVRYVANMDIQDINVSSALIGGSLQDKRQHKQIKLEFKGGEKLVVGFESPRAYKTLSVIHATDSLLELVHNTIVIDQASSQDEETNFESNTKSPPGKANLESSTEIQATENTTQSLSIPAFINQEADHTISQPPSSTPHSQQPTHTQSTHPMITRAKAGIFKPKPRLYLTTSHTKISVHASVSEALEDHNWRNAMTEEMNALARNNTRCLVQPTSDMKIVGNKWGVIQLDVNNAFLNGDLVEDVYMMQPEGFINKAQPNHVCKLRKALYGLKQAPRAWFEKLKRALSDWGFTNSKLDTSLFILQQGRDIIFVLIYVDDILITGSKESLVQEVIERLNCQFALKVLGPLSYFLGLEAHRTENGLHLSQHKYICDLLKRTDMDGCKETSTPMSVVPKLSAEGGKQFSDPTLYRSIVGALLYVTITRPEISYAVHRLSQYMQNPLQPHWLGCKRILRYLQGTADYGIYYTTKGRMTLTGYTDADWANNIDDRKSTGGYCIYLGNNLISWSSKKQNAVARSSTESEYQALANTTAEILWLQSVLKELQVPLTEIPIIWCDNTEAASLAANPVHHSRTKHIEIDVHFVRDIISKGGVEVRYVPTEYQPADIFTKALPGDRFQQLRDKLHILPRTLRLRGHHENIVVELPNLSNTNSKLLDDMAVHLVFIGVLES</sequence>
<proteinExistence type="predicted"/>
<dbReference type="Proteomes" id="UP000829398">
    <property type="component" value="Chromosome 3"/>
</dbReference>
<accession>A0ACB8MAY0</accession>
<name>A0ACB8MAY0_CITSI</name>
<gene>
    <name evidence="1" type="ORF">KPL71_009108</name>
</gene>
<evidence type="ECO:0000313" key="2">
    <source>
        <dbReference type="Proteomes" id="UP000829398"/>
    </source>
</evidence>
<evidence type="ECO:0000313" key="1">
    <source>
        <dbReference type="EMBL" id="KAH9782896.1"/>
    </source>
</evidence>
<keyword evidence="2" id="KW-1185">Reference proteome</keyword>